<dbReference type="Proteomes" id="UP000479710">
    <property type="component" value="Unassembled WGS sequence"/>
</dbReference>
<comment type="caution">
    <text evidence="2">The sequence shown here is derived from an EMBL/GenBank/DDBJ whole genome shotgun (WGS) entry which is preliminary data.</text>
</comment>
<accession>A0A6G1C182</accession>
<feature type="region of interest" description="Disordered" evidence="1">
    <location>
        <begin position="53"/>
        <end position="108"/>
    </location>
</feature>
<sequence length="108" mass="12530">MSRLPTIAVVVRPPDPALTSVQDRRRHRLLRRIGSWEWRGEEPRELRSWGSHRRAWESRGWRGEEPGSGGSRGARGHMPLGMERRGRHHMKLGEPPPVLDLNKRGDEF</sequence>
<keyword evidence="3" id="KW-1185">Reference proteome</keyword>
<evidence type="ECO:0000313" key="2">
    <source>
        <dbReference type="EMBL" id="KAF0893717.1"/>
    </source>
</evidence>
<proteinExistence type="predicted"/>
<reference evidence="2 3" key="1">
    <citation type="submission" date="2019-11" db="EMBL/GenBank/DDBJ databases">
        <title>Whole genome sequence of Oryza granulata.</title>
        <authorList>
            <person name="Li W."/>
        </authorList>
    </citation>
    <scope>NUCLEOTIDE SEQUENCE [LARGE SCALE GENOMIC DNA]</scope>
    <source>
        <strain evidence="3">cv. Menghai</strain>
        <tissue evidence="2">Leaf</tissue>
    </source>
</reference>
<dbReference type="AlphaFoldDB" id="A0A6G1C182"/>
<feature type="compositionally biased region" description="Basic and acidic residues" evidence="1">
    <location>
        <begin position="54"/>
        <end position="65"/>
    </location>
</feature>
<gene>
    <name evidence="2" type="ORF">E2562_029393</name>
</gene>
<evidence type="ECO:0000313" key="3">
    <source>
        <dbReference type="Proteomes" id="UP000479710"/>
    </source>
</evidence>
<protein>
    <submittedName>
        <fullName evidence="2">Uncharacterized protein</fullName>
    </submittedName>
</protein>
<evidence type="ECO:0000256" key="1">
    <source>
        <dbReference type="SAM" id="MobiDB-lite"/>
    </source>
</evidence>
<dbReference type="EMBL" id="SPHZ02000011">
    <property type="protein sequence ID" value="KAF0893717.1"/>
    <property type="molecule type" value="Genomic_DNA"/>
</dbReference>
<name>A0A6G1C182_9ORYZ</name>
<organism evidence="2 3">
    <name type="scientific">Oryza meyeriana var. granulata</name>
    <dbReference type="NCBI Taxonomy" id="110450"/>
    <lineage>
        <taxon>Eukaryota</taxon>
        <taxon>Viridiplantae</taxon>
        <taxon>Streptophyta</taxon>
        <taxon>Embryophyta</taxon>
        <taxon>Tracheophyta</taxon>
        <taxon>Spermatophyta</taxon>
        <taxon>Magnoliopsida</taxon>
        <taxon>Liliopsida</taxon>
        <taxon>Poales</taxon>
        <taxon>Poaceae</taxon>
        <taxon>BOP clade</taxon>
        <taxon>Oryzoideae</taxon>
        <taxon>Oryzeae</taxon>
        <taxon>Oryzinae</taxon>
        <taxon>Oryza</taxon>
        <taxon>Oryza meyeriana</taxon>
    </lineage>
</organism>